<protein>
    <recommendedName>
        <fullName evidence="3">DUF945 family protein</fullName>
    </recommendedName>
</protein>
<gene>
    <name evidence="2" type="ORF">ABS361_08045</name>
</gene>
<reference evidence="2" key="1">
    <citation type="submission" date="2024-06" db="EMBL/GenBank/DDBJ databases">
        <title>Methylostella associata gen. nov., sp. nov., a novel Ancalomicrobiaceae-affiliated facultatively methylotrophic bacteria that feed on methanotrophs of the genus Methylococcus.</title>
        <authorList>
            <person name="Saltykova V."/>
            <person name="Danilova O.V."/>
            <person name="Oshkin I.Y."/>
            <person name="Belova S.E."/>
            <person name="Pimenov N.V."/>
            <person name="Dedysh S.N."/>
        </authorList>
    </citation>
    <scope>NUCLEOTIDE SEQUENCE</scope>
    <source>
        <strain evidence="2">S20</strain>
    </source>
</reference>
<dbReference type="KEGG" id="mflg:ABS361_08045"/>
<evidence type="ECO:0000313" key="2">
    <source>
        <dbReference type="EMBL" id="XBY46169.1"/>
    </source>
</evidence>
<dbReference type="EMBL" id="CP158568">
    <property type="protein sequence ID" value="XBY46169.1"/>
    <property type="molecule type" value="Genomic_DNA"/>
</dbReference>
<sequence>MTSRFFRTTLASASLLTVIMVGSAQAQSARDAVIANIEAAAKAGGVATVSHGAVTGDDAKFTVADQTFVIKDGKDETTITVATTTYTNAKPTPTGGYSADRVEFGEIGVEAKDGSASIDKLVVEGLVGPSADDIKAKKPNGKFDRLEIATLEAGTDDKTVTLDSMVVTAASYVDGIPHKTLIDIKGLVVPLDKDDKDVKDLIALGYEELNLDVSIGSNWMDKDGKLAVEPVAISGKDIGALRLSFNLGGVTPEFVAQLKAAEGDSNKQVELLQSLQVQDVSIRFDNASIVDRLLDKQAKDQGVKKADLVKQLSTMAPMLLAQLNNKDFEKKVADAIGAFLSAPKSLTVTAKPPAAIPVAQLVGTVLVAPQTLPNVLAVDVVANK</sequence>
<feature type="signal peptide" evidence="1">
    <location>
        <begin position="1"/>
        <end position="26"/>
    </location>
</feature>
<name>A0AAU7XGG4_9HYPH</name>
<accession>A0AAU7XGG4</accession>
<evidence type="ECO:0008006" key="3">
    <source>
        <dbReference type="Google" id="ProtNLM"/>
    </source>
</evidence>
<keyword evidence="1" id="KW-0732">Signal</keyword>
<organism evidence="2">
    <name type="scientific">Methyloraptor flagellatus</name>
    <dbReference type="NCBI Taxonomy" id="3162530"/>
    <lineage>
        <taxon>Bacteria</taxon>
        <taxon>Pseudomonadati</taxon>
        <taxon>Pseudomonadota</taxon>
        <taxon>Alphaproteobacteria</taxon>
        <taxon>Hyphomicrobiales</taxon>
        <taxon>Ancalomicrobiaceae</taxon>
        <taxon>Methyloraptor</taxon>
    </lineage>
</organism>
<evidence type="ECO:0000256" key="1">
    <source>
        <dbReference type="SAM" id="SignalP"/>
    </source>
</evidence>
<dbReference type="RefSeq" id="WP_407051266.1">
    <property type="nucleotide sequence ID" value="NZ_CP158568.1"/>
</dbReference>
<feature type="chain" id="PRO_5043560332" description="DUF945 family protein" evidence="1">
    <location>
        <begin position="27"/>
        <end position="384"/>
    </location>
</feature>
<dbReference type="AlphaFoldDB" id="A0AAU7XGG4"/>
<proteinExistence type="predicted"/>